<keyword evidence="2" id="KW-1003">Cell membrane</keyword>
<keyword evidence="4 12" id="KW-1133">Transmembrane helix</keyword>
<evidence type="ECO:0000256" key="7">
    <source>
        <dbReference type="ARBA" id="ARBA00023157"/>
    </source>
</evidence>
<dbReference type="GO" id="GO:0004947">
    <property type="term" value="F:bradykinin receptor activity"/>
    <property type="evidence" value="ECO:0007669"/>
    <property type="project" value="InterPro"/>
</dbReference>
<evidence type="ECO:0000256" key="4">
    <source>
        <dbReference type="ARBA" id="ARBA00022989"/>
    </source>
</evidence>
<evidence type="ECO:0000256" key="9">
    <source>
        <dbReference type="ARBA" id="ARBA00023180"/>
    </source>
</evidence>
<evidence type="ECO:0000256" key="3">
    <source>
        <dbReference type="ARBA" id="ARBA00022692"/>
    </source>
</evidence>
<feature type="transmembrane region" description="Helical" evidence="12">
    <location>
        <begin position="285"/>
        <end position="304"/>
    </location>
</feature>
<dbReference type="Proteomes" id="UP000319801">
    <property type="component" value="Unassembled WGS sequence"/>
</dbReference>
<dbReference type="PANTHER" id="PTHR10489:SF957">
    <property type="entry name" value="B2 BRADYKININ RECEPTOR"/>
    <property type="match status" value="1"/>
</dbReference>
<feature type="transmembrane region" description="Helical" evidence="12">
    <location>
        <begin position="236"/>
        <end position="254"/>
    </location>
</feature>
<feature type="transmembrane region" description="Helical" evidence="12">
    <location>
        <begin position="32"/>
        <end position="54"/>
    </location>
</feature>
<reference evidence="14 15" key="1">
    <citation type="journal article" date="2019" name="Genome Biol. Evol.">
        <title>Whole-Genome Sequencing of the Giant Devil Catfish, Bagarius yarrelli.</title>
        <authorList>
            <person name="Jiang W."/>
            <person name="Lv Y."/>
            <person name="Cheng L."/>
            <person name="Yang K."/>
            <person name="Chao B."/>
            <person name="Wang X."/>
            <person name="Li Y."/>
            <person name="Pan X."/>
            <person name="You X."/>
            <person name="Zhang Y."/>
            <person name="Yang J."/>
            <person name="Li J."/>
            <person name="Zhang X."/>
            <person name="Liu S."/>
            <person name="Sun C."/>
            <person name="Yang J."/>
            <person name="Shi Q."/>
        </authorList>
    </citation>
    <scope>NUCLEOTIDE SEQUENCE [LARGE SCALE GENOMIC DNA]</scope>
    <source>
        <strain evidence="14">JWS20170419001</strain>
        <tissue evidence="14">Muscle</tissue>
    </source>
</reference>
<keyword evidence="3 11" id="KW-0812">Transmembrane</keyword>
<dbReference type="GO" id="GO:0019722">
    <property type="term" value="P:calcium-mediated signaling"/>
    <property type="evidence" value="ECO:0007669"/>
    <property type="project" value="TreeGrafter"/>
</dbReference>
<dbReference type="PRINTS" id="PR00425">
    <property type="entry name" value="BRADYKININR"/>
</dbReference>
<gene>
    <name evidence="14" type="ORF">Baya_16797</name>
</gene>
<comment type="subcellular location">
    <subcellularLocation>
        <location evidence="1">Cell membrane</location>
        <topology evidence="1">Multi-pass membrane protein</topology>
    </subcellularLocation>
</comment>
<keyword evidence="6 12" id="KW-0472">Membrane</keyword>
<feature type="transmembrane region" description="Helical" evidence="12">
    <location>
        <begin position="147"/>
        <end position="165"/>
    </location>
</feature>
<organism evidence="14 15">
    <name type="scientific">Bagarius yarrelli</name>
    <name type="common">Goonch</name>
    <name type="synonym">Bagrus yarrelli</name>
    <dbReference type="NCBI Taxonomy" id="175774"/>
    <lineage>
        <taxon>Eukaryota</taxon>
        <taxon>Metazoa</taxon>
        <taxon>Chordata</taxon>
        <taxon>Craniata</taxon>
        <taxon>Vertebrata</taxon>
        <taxon>Euteleostomi</taxon>
        <taxon>Actinopterygii</taxon>
        <taxon>Neopterygii</taxon>
        <taxon>Teleostei</taxon>
        <taxon>Ostariophysi</taxon>
        <taxon>Siluriformes</taxon>
        <taxon>Sisoridae</taxon>
        <taxon>Sisorinae</taxon>
        <taxon>Bagarius</taxon>
    </lineage>
</organism>
<comment type="caution">
    <text evidence="14">The sequence shown here is derived from an EMBL/GenBank/DDBJ whole genome shotgun (WGS) entry which is preliminary data.</text>
</comment>
<comment type="similarity">
    <text evidence="11">Belongs to the G-protein coupled receptor 1 family.</text>
</comment>
<dbReference type="PRINTS" id="PR00237">
    <property type="entry name" value="GPCRRHODOPSN"/>
</dbReference>
<proteinExistence type="inferred from homology"/>
<evidence type="ECO:0000256" key="6">
    <source>
        <dbReference type="ARBA" id="ARBA00023136"/>
    </source>
</evidence>
<dbReference type="GO" id="GO:0016493">
    <property type="term" value="F:C-C chemokine receptor activity"/>
    <property type="evidence" value="ECO:0007669"/>
    <property type="project" value="TreeGrafter"/>
</dbReference>
<keyword evidence="9" id="KW-0325">Glycoprotein</keyword>
<dbReference type="EMBL" id="VCAZ01000359">
    <property type="protein sequence ID" value="TUF87441.1"/>
    <property type="molecule type" value="Genomic_DNA"/>
</dbReference>
<evidence type="ECO:0000256" key="8">
    <source>
        <dbReference type="ARBA" id="ARBA00023170"/>
    </source>
</evidence>
<dbReference type="GO" id="GO:0006955">
    <property type="term" value="P:immune response"/>
    <property type="evidence" value="ECO:0007669"/>
    <property type="project" value="TreeGrafter"/>
</dbReference>
<accession>A0A556VWI0</accession>
<dbReference type="GO" id="GO:0007204">
    <property type="term" value="P:positive regulation of cytosolic calcium ion concentration"/>
    <property type="evidence" value="ECO:0007669"/>
    <property type="project" value="TreeGrafter"/>
</dbReference>
<evidence type="ECO:0000256" key="2">
    <source>
        <dbReference type="ARBA" id="ARBA00022475"/>
    </source>
</evidence>
<dbReference type="InterPro" id="IPR000276">
    <property type="entry name" value="GPCR_Rhodpsn"/>
</dbReference>
<keyword evidence="8 11" id="KW-0675">Receptor</keyword>
<feature type="transmembrane region" description="Helical" evidence="12">
    <location>
        <begin position="198"/>
        <end position="216"/>
    </location>
</feature>
<dbReference type="Pfam" id="PF00001">
    <property type="entry name" value="7tm_1"/>
    <property type="match status" value="1"/>
</dbReference>
<dbReference type="OrthoDB" id="6076970at2759"/>
<dbReference type="InterPro" id="IPR050119">
    <property type="entry name" value="CCR1-9-like"/>
</dbReference>
<evidence type="ECO:0000256" key="5">
    <source>
        <dbReference type="ARBA" id="ARBA00023040"/>
    </source>
</evidence>
<evidence type="ECO:0000256" key="10">
    <source>
        <dbReference type="ARBA" id="ARBA00023224"/>
    </source>
</evidence>
<dbReference type="InterPro" id="IPR000496">
    <property type="entry name" value="Brdyknn_rcpt"/>
</dbReference>
<sequence length="399" mass="45245">MELNLSHTDWEFKVENCSYQTAWDWISALQPWWLSVISVLGLLGNGLVLLVFCLQRNQSSVADVYLGNLSMANLVMVVCLPFWAVTIAQDYKWIFGQTFCKLINTAISMNYFCSIFFLVLVSVDRYLALARTMSRSRLRRSSWAKRICLAIWVFGFLVSLPSLVFRDVRYIPELEVHACYLVFPHQGWRLQKNLSSNVLGFVIPLPIIAFCTYHTVNALKDAHLSFIPGARTEKRAARLVLAVLAVFLFCWTPHQLVRLLDTLDYYQLLPAGCFFGHVLDISEQFSTYLAYADSAVNPFLYVVVGKHFRRRAKGVFKEFSAPGRKNSTPNGTLASRCSEGRKDSVVIDKRVIASIQISPSSLTDLHRLGTACLGIIPRNRCTESQGLNHGPNHRLNHIE</sequence>
<dbReference type="PANTHER" id="PTHR10489">
    <property type="entry name" value="CELL ADHESION MOLECULE"/>
    <property type="match status" value="1"/>
</dbReference>
<protein>
    <submittedName>
        <fullName evidence="14">B2 bradykinin receptor</fullName>
    </submittedName>
</protein>
<evidence type="ECO:0000256" key="12">
    <source>
        <dbReference type="SAM" id="Phobius"/>
    </source>
</evidence>
<evidence type="ECO:0000259" key="13">
    <source>
        <dbReference type="PROSITE" id="PS50262"/>
    </source>
</evidence>
<dbReference type="PROSITE" id="PS00237">
    <property type="entry name" value="G_PROTEIN_RECEP_F1_1"/>
    <property type="match status" value="1"/>
</dbReference>
<dbReference type="SUPFAM" id="SSF81321">
    <property type="entry name" value="Family A G protein-coupled receptor-like"/>
    <property type="match status" value="1"/>
</dbReference>
<keyword evidence="10 11" id="KW-0807">Transducer</keyword>
<keyword evidence="7" id="KW-1015">Disulfide bond</keyword>
<keyword evidence="15" id="KW-1185">Reference proteome</keyword>
<dbReference type="AlphaFoldDB" id="A0A556VWI0"/>
<name>A0A556VWI0_BAGYA</name>
<dbReference type="GO" id="GO:0009897">
    <property type="term" value="C:external side of plasma membrane"/>
    <property type="evidence" value="ECO:0007669"/>
    <property type="project" value="TreeGrafter"/>
</dbReference>
<dbReference type="PROSITE" id="PS50262">
    <property type="entry name" value="G_PROTEIN_RECEP_F1_2"/>
    <property type="match status" value="1"/>
</dbReference>
<evidence type="ECO:0000256" key="1">
    <source>
        <dbReference type="ARBA" id="ARBA00004651"/>
    </source>
</evidence>
<dbReference type="GO" id="GO:0060326">
    <property type="term" value="P:cell chemotaxis"/>
    <property type="evidence" value="ECO:0007669"/>
    <property type="project" value="TreeGrafter"/>
</dbReference>
<dbReference type="Gene3D" id="1.20.1070.10">
    <property type="entry name" value="Rhodopsin 7-helix transmembrane proteins"/>
    <property type="match status" value="1"/>
</dbReference>
<feature type="domain" description="G-protein coupled receptors family 1 profile" evidence="13">
    <location>
        <begin position="44"/>
        <end position="301"/>
    </location>
</feature>
<feature type="transmembrane region" description="Helical" evidence="12">
    <location>
        <begin position="108"/>
        <end position="127"/>
    </location>
</feature>
<dbReference type="GO" id="GO:0019957">
    <property type="term" value="F:C-C chemokine binding"/>
    <property type="evidence" value="ECO:0007669"/>
    <property type="project" value="TreeGrafter"/>
</dbReference>
<evidence type="ECO:0000256" key="11">
    <source>
        <dbReference type="RuleBase" id="RU000688"/>
    </source>
</evidence>
<feature type="transmembrane region" description="Helical" evidence="12">
    <location>
        <begin position="66"/>
        <end position="88"/>
    </location>
</feature>
<dbReference type="InterPro" id="IPR017452">
    <property type="entry name" value="GPCR_Rhodpsn_7TM"/>
</dbReference>
<evidence type="ECO:0000313" key="14">
    <source>
        <dbReference type="EMBL" id="TUF87441.1"/>
    </source>
</evidence>
<evidence type="ECO:0000313" key="15">
    <source>
        <dbReference type="Proteomes" id="UP000319801"/>
    </source>
</evidence>
<keyword evidence="5 11" id="KW-0297">G-protein coupled receptor</keyword>